<proteinExistence type="predicted"/>
<dbReference type="PANTHER" id="PTHR45947:SF3">
    <property type="entry name" value="SULFOQUINOVOSYL TRANSFERASE SQD2"/>
    <property type="match status" value="1"/>
</dbReference>
<evidence type="ECO:0000313" key="2">
    <source>
        <dbReference type="EMBL" id="GAG16773.1"/>
    </source>
</evidence>
<dbReference type="GO" id="GO:0016757">
    <property type="term" value="F:glycosyltransferase activity"/>
    <property type="evidence" value="ECO:0007669"/>
    <property type="project" value="InterPro"/>
</dbReference>
<organism evidence="2">
    <name type="scientific">marine sediment metagenome</name>
    <dbReference type="NCBI Taxonomy" id="412755"/>
    <lineage>
        <taxon>unclassified sequences</taxon>
        <taxon>metagenomes</taxon>
        <taxon>ecological metagenomes</taxon>
    </lineage>
</organism>
<name>X0VWF3_9ZZZZ</name>
<dbReference type="SUPFAM" id="SSF53756">
    <property type="entry name" value="UDP-Glycosyltransferase/glycogen phosphorylase"/>
    <property type="match status" value="1"/>
</dbReference>
<gene>
    <name evidence="2" type="ORF">S01H1_46829</name>
</gene>
<feature type="non-terminal residue" evidence="2">
    <location>
        <position position="1"/>
    </location>
</feature>
<dbReference type="EMBL" id="BARS01030001">
    <property type="protein sequence ID" value="GAG16773.1"/>
    <property type="molecule type" value="Genomic_DNA"/>
</dbReference>
<dbReference type="Gene3D" id="3.40.50.2000">
    <property type="entry name" value="Glycogen Phosphorylase B"/>
    <property type="match status" value="2"/>
</dbReference>
<sequence>AERVTYNGQVPSRDMPNYLAMMDVLVLPSLTRSNWKEQFGRVLIEAMSCEVPVIGSDSGEIPRIIGDGGLVFPEGDARALRGLLAMLRAEPGRRRDLGVKGRKRVLANYTQAEIGAQTVAFYRAVCSGCFASSDPV</sequence>
<feature type="domain" description="Glycosyl transferase family 1" evidence="1">
    <location>
        <begin position="2"/>
        <end position="104"/>
    </location>
</feature>
<dbReference type="Pfam" id="PF00534">
    <property type="entry name" value="Glycos_transf_1"/>
    <property type="match status" value="1"/>
</dbReference>
<dbReference type="InterPro" id="IPR050194">
    <property type="entry name" value="Glycosyltransferase_grp1"/>
</dbReference>
<comment type="caution">
    <text evidence="2">The sequence shown here is derived from an EMBL/GenBank/DDBJ whole genome shotgun (WGS) entry which is preliminary data.</text>
</comment>
<dbReference type="CDD" id="cd03801">
    <property type="entry name" value="GT4_PimA-like"/>
    <property type="match status" value="1"/>
</dbReference>
<protein>
    <recommendedName>
        <fullName evidence="1">Glycosyl transferase family 1 domain-containing protein</fullName>
    </recommendedName>
</protein>
<evidence type="ECO:0000259" key="1">
    <source>
        <dbReference type="Pfam" id="PF00534"/>
    </source>
</evidence>
<accession>X0VWF3</accession>
<dbReference type="AlphaFoldDB" id="X0VWF3"/>
<reference evidence="2" key="1">
    <citation type="journal article" date="2014" name="Front. Microbiol.">
        <title>High frequency of phylogenetically diverse reductive dehalogenase-homologous genes in deep subseafloor sedimentary metagenomes.</title>
        <authorList>
            <person name="Kawai M."/>
            <person name="Futagami T."/>
            <person name="Toyoda A."/>
            <person name="Takaki Y."/>
            <person name="Nishi S."/>
            <person name="Hori S."/>
            <person name="Arai W."/>
            <person name="Tsubouchi T."/>
            <person name="Morono Y."/>
            <person name="Uchiyama I."/>
            <person name="Ito T."/>
            <person name="Fujiyama A."/>
            <person name="Inagaki F."/>
            <person name="Takami H."/>
        </authorList>
    </citation>
    <scope>NUCLEOTIDE SEQUENCE</scope>
    <source>
        <strain evidence="2">Expedition CK06-06</strain>
    </source>
</reference>
<dbReference type="PANTHER" id="PTHR45947">
    <property type="entry name" value="SULFOQUINOVOSYL TRANSFERASE SQD2"/>
    <property type="match status" value="1"/>
</dbReference>
<dbReference type="InterPro" id="IPR001296">
    <property type="entry name" value="Glyco_trans_1"/>
</dbReference>